<protein>
    <submittedName>
        <fullName evidence="2">Lipoprotein</fullName>
    </submittedName>
</protein>
<keyword evidence="3" id="KW-1185">Reference proteome</keyword>
<reference evidence="2" key="2">
    <citation type="submission" date="2023-01" db="EMBL/GenBank/DDBJ databases">
        <title>Draft genome sequence of Sulfitobacter pacificus strain NBRC 109915.</title>
        <authorList>
            <person name="Sun Q."/>
            <person name="Mori K."/>
        </authorList>
    </citation>
    <scope>NUCLEOTIDE SEQUENCE</scope>
    <source>
        <strain evidence="2">NBRC 109915</strain>
    </source>
</reference>
<feature type="signal peptide" evidence="1">
    <location>
        <begin position="1"/>
        <end position="18"/>
    </location>
</feature>
<dbReference type="Proteomes" id="UP001161388">
    <property type="component" value="Unassembled WGS sequence"/>
</dbReference>
<evidence type="ECO:0000256" key="1">
    <source>
        <dbReference type="SAM" id="SignalP"/>
    </source>
</evidence>
<organism evidence="2 3">
    <name type="scientific">Sulfitobacter pacificus</name>
    <dbReference type="NCBI Taxonomy" id="1499314"/>
    <lineage>
        <taxon>Bacteria</taxon>
        <taxon>Pseudomonadati</taxon>
        <taxon>Pseudomonadota</taxon>
        <taxon>Alphaproteobacteria</taxon>
        <taxon>Rhodobacterales</taxon>
        <taxon>Roseobacteraceae</taxon>
        <taxon>Sulfitobacter</taxon>
    </lineage>
</organism>
<accession>A0ABQ5VKS4</accession>
<dbReference type="EMBL" id="BSNL01000001">
    <property type="protein sequence ID" value="GLQ27689.1"/>
    <property type="molecule type" value="Genomic_DNA"/>
</dbReference>
<name>A0ABQ5VKS4_9RHOB</name>
<dbReference type="PROSITE" id="PS51257">
    <property type="entry name" value="PROKAR_LIPOPROTEIN"/>
    <property type="match status" value="1"/>
</dbReference>
<evidence type="ECO:0000313" key="3">
    <source>
        <dbReference type="Proteomes" id="UP001161388"/>
    </source>
</evidence>
<sequence>MKPVFASLALVALLSGCAANVGGDSSFEEITAASYRAGGPPTLTLITMVNNRTGSGGHSSLLVSGSEQVIFDPAGSFRENGVVERGDVLYGMTPGWVKAYKSAHARSTYHVVSQEIPVTAAQAEQALRLVKSNGSVPGAFCASATSAILAQIDGLPKVKSTFYPIQLMAQFENFPNVTTTKLFEDDPDDLSGAVRAAGSTQ</sequence>
<evidence type="ECO:0000313" key="2">
    <source>
        <dbReference type="EMBL" id="GLQ27689.1"/>
    </source>
</evidence>
<reference evidence="2" key="1">
    <citation type="journal article" date="2014" name="Int. J. Syst. Evol. Microbiol.">
        <title>Complete genome of a new Firmicutes species belonging to the dominant human colonic microbiota ('Ruminococcus bicirculans') reveals two chromosomes and a selective capacity to utilize plant glucans.</title>
        <authorList>
            <consortium name="NISC Comparative Sequencing Program"/>
            <person name="Wegmann U."/>
            <person name="Louis P."/>
            <person name="Goesmann A."/>
            <person name="Henrissat B."/>
            <person name="Duncan S.H."/>
            <person name="Flint H.J."/>
        </authorList>
    </citation>
    <scope>NUCLEOTIDE SEQUENCE</scope>
    <source>
        <strain evidence="2">NBRC 109915</strain>
    </source>
</reference>
<gene>
    <name evidence="2" type="ORF">GCM10007927_24920</name>
</gene>
<keyword evidence="2" id="KW-0449">Lipoprotein</keyword>
<dbReference type="RefSeq" id="WP_284373889.1">
    <property type="nucleotide sequence ID" value="NZ_BSNL01000001.1"/>
</dbReference>
<comment type="caution">
    <text evidence="2">The sequence shown here is derived from an EMBL/GenBank/DDBJ whole genome shotgun (WGS) entry which is preliminary data.</text>
</comment>
<feature type="chain" id="PRO_5045674644" evidence="1">
    <location>
        <begin position="19"/>
        <end position="201"/>
    </location>
</feature>
<keyword evidence="1" id="KW-0732">Signal</keyword>
<proteinExistence type="predicted"/>